<keyword evidence="3 4" id="KW-0975">Bacterial flagellum</keyword>
<reference evidence="8" key="1">
    <citation type="submission" date="2021-05" db="EMBL/GenBank/DDBJ databases">
        <title>Novel Bacillus species.</title>
        <authorList>
            <person name="Liu G."/>
        </authorList>
    </citation>
    <scope>NUCLEOTIDE SEQUENCE</scope>
    <source>
        <strain evidence="8">FJAT-49825</strain>
    </source>
</reference>
<evidence type="ECO:0000259" key="7">
    <source>
        <dbReference type="Pfam" id="PF22692"/>
    </source>
</evidence>
<evidence type="ECO:0000256" key="3">
    <source>
        <dbReference type="ARBA" id="ARBA00023143"/>
    </source>
</evidence>
<feature type="domain" description="Flagellar basal body rod protein N-terminal" evidence="5">
    <location>
        <begin position="5"/>
        <end position="35"/>
    </location>
</feature>
<dbReference type="PROSITE" id="PS00588">
    <property type="entry name" value="FLAGELLA_BB_ROD"/>
    <property type="match status" value="1"/>
</dbReference>
<dbReference type="GO" id="GO:0009425">
    <property type="term" value="C:bacterial-type flagellum basal body"/>
    <property type="evidence" value="ECO:0007669"/>
    <property type="project" value="UniProtKB-SubCell"/>
</dbReference>
<dbReference type="EMBL" id="JAGYPF010000002">
    <property type="protein sequence ID" value="MBS4213035.1"/>
    <property type="molecule type" value="Genomic_DNA"/>
</dbReference>
<comment type="subcellular location">
    <subcellularLocation>
        <location evidence="1 4">Bacterial flagellum basal body</location>
    </subcellularLocation>
</comment>
<dbReference type="GO" id="GO:0009424">
    <property type="term" value="C:bacterial-type flagellum hook"/>
    <property type="evidence" value="ECO:0007669"/>
    <property type="project" value="TreeGrafter"/>
</dbReference>
<dbReference type="SUPFAM" id="SSF117143">
    <property type="entry name" value="Flagellar hook protein flgE"/>
    <property type="match status" value="1"/>
</dbReference>
<keyword evidence="8" id="KW-0969">Cilium</keyword>
<evidence type="ECO:0000256" key="2">
    <source>
        <dbReference type="ARBA" id="ARBA00009677"/>
    </source>
</evidence>
<evidence type="ECO:0000256" key="4">
    <source>
        <dbReference type="RuleBase" id="RU362116"/>
    </source>
</evidence>
<evidence type="ECO:0000313" key="8">
    <source>
        <dbReference type="EMBL" id="MBS4213035.1"/>
    </source>
</evidence>
<protein>
    <recommendedName>
        <fullName evidence="4">Flagellar hook protein FlgE</fullName>
    </recommendedName>
</protein>
<dbReference type="InterPro" id="IPR010930">
    <property type="entry name" value="Flg_bb/hook_C_dom"/>
</dbReference>
<organism evidence="8 9">
    <name type="scientific">Neobacillus rhizophilus</name>
    <dbReference type="NCBI Taxonomy" id="2833579"/>
    <lineage>
        <taxon>Bacteria</taxon>
        <taxon>Bacillati</taxon>
        <taxon>Bacillota</taxon>
        <taxon>Bacilli</taxon>
        <taxon>Bacillales</taxon>
        <taxon>Bacillaceae</taxon>
        <taxon>Neobacillus</taxon>
    </lineage>
</organism>
<accession>A0A942U4F7</accession>
<evidence type="ECO:0000256" key="1">
    <source>
        <dbReference type="ARBA" id="ARBA00004117"/>
    </source>
</evidence>
<comment type="caution">
    <text evidence="8">The sequence shown here is derived from an EMBL/GenBank/DDBJ whole genome shotgun (WGS) entry which is preliminary data.</text>
</comment>
<comment type="function">
    <text evidence="4">A flexible structure which links the flagellar filament to the drive apparatus in the basal body.</text>
</comment>
<keyword evidence="9" id="KW-1185">Reference proteome</keyword>
<gene>
    <name evidence="8" type="ORF">KHA99_11305</name>
</gene>
<dbReference type="NCBIfam" id="TIGR03506">
    <property type="entry name" value="FlgEFG_subfam"/>
    <property type="match status" value="2"/>
</dbReference>
<dbReference type="GO" id="GO:0071978">
    <property type="term" value="P:bacterial-type flagellum-dependent swarming motility"/>
    <property type="evidence" value="ECO:0007669"/>
    <property type="project" value="TreeGrafter"/>
</dbReference>
<dbReference type="RefSeq" id="WP_213117549.1">
    <property type="nucleotide sequence ID" value="NZ_JAGYPF010000002.1"/>
</dbReference>
<dbReference type="InterPro" id="IPR019776">
    <property type="entry name" value="Flagellar_basal_body_rod_CS"/>
</dbReference>
<sequence>MLRSLNSSVSGMKAFQNKLDVIGNNIANVNTVGYKKSRIMFQDVLSQTVRGSSSPDPVGGSGGTNPVQIGLGVKTASIDTIHMAGSPTTTNLSSDLYIDGDGFFVVQSDSGAKYLTRAGNFDRDGDGNLVNPQGYKVLDSTGNPIQIDSDVYVSYTIDYNGVIKGVTPAGTADEIATLGTVVVSNPGGLKKVGGSLYELTGNSDTETNINNLIAKRSDNHAGQIVSGQLEMSNVDLSEEITEMITAQRGFQANAKVITVSDSILEELVNLKR</sequence>
<dbReference type="InterPro" id="IPR037925">
    <property type="entry name" value="FlgE/F/G-like"/>
</dbReference>
<proteinExistence type="inferred from homology"/>
<evidence type="ECO:0000259" key="5">
    <source>
        <dbReference type="Pfam" id="PF00460"/>
    </source>
</evidence>
<dbReference type="InterPro" id="IPR001444">
    <property type="entry name" value="Flag_bb_rod_N"/>
</dbReference>
<dbReference type="GO" id="GO:0005829">
    <property type="term" value="C:cytosol"/>
    <property type="evidence" value="ECO:0007669"/>
    <property type="project" value="TreeGrafter"/>
</dbReference>
<name>A0A942U4F7_9BACI</name>
<dbReference type="InterPro" id="IPR020013">
    <property type="entry name" value="Flagellar_FlgE/F/G"/>
</dbReference>
<feature type="domain" description="Flagellar basal-body/hook protein C-terminal" evidence="6">
    <location>
        <begin position="226"/>
        <end position="270"/>
    </location>
</feature>
<comment type="similarity">
    <text evidence="2 4">Belongs to the flagella basal body rod proteins family.</text>
</comment>
<dbReference type="Proteomes" id="UP000679749">
    <property type="component" value="Unassembled WGS sequence"/>
</dbReference>
<keyword evidence="8" id="KW-0966">Cell projection</keyword>
<evidence type="ECO:0000259" key="6">
    <source>
        <dbReference type="Pfam" id="PF06429"/>
    </source>
</evidence>
<evidence type="ECO:0000313" key="9">
    <source>
        <dbReference type="Proteomes" id="UP000679749"/>
    </source>
</evidence>
<keyword evidence="8" id="KW-0282">Flagellum</keyword>
<dbReference type="AlphaFoldDB" id="A0A942U4F7"/>
<dbReference type="Pfam" id="PF06429">
    <property type="entry name" value="Flg_bbr_C"/>
    <property type="match status" value="1"/>
</dbReference>
<feature type="domain" description="Flagellar hook protein FlgE/F/G-like D1" evidence="7">
    <location>
        <begin position="98"/>
        <end position="164"/>
    </location>
</feature>
<dbReference type="InterPro" id="IPR053967">
    <property type="entry name" value="LlgE_F_G-like_D1"/>
</dbReference>
<dbReference type="PANTHER" id="PTHR30435:SF1">
    <property type="entry name" value="FLAGELLAR HOOK PROTEIN FLGE"/>
    <property type="match status" value="1"/>
</dbReference>
<dbReference type="Pfam" id="PF00460">
    <property type="entry name" value="Flg_bb_rod"/>
    <property type="match status" value="1"/>
</dbReference>
<dbReference type="Pfam" id="PF22692">
    <property type="entry name" value="LlgE_F_G_D1"/>
    <property type="match status" value="1"/>
</dbReference>
<dbReference type="PANTHER" id="PTHR30435">
    <property type="entry name" value="FLAGELLAR PROTEIN"/>
    <property type="match status" value="1"/>
</dbReference>